<dbReference type="GO" id="GO:0005737">
    <property type="term" value="C:cytoplasm"/>
    <property type="evidence" value="ECO:0000314"/>
    <property type="project" value="WormBase"/>
</dbReference>
<dbReference type="eggNOG" id="ENOG502RT8B">
    <property type="taxonomic scope" value="Eukaryota"/>
</dbReference>
<dbReference type="Bgee" id="WBGene00014199">
    <property type="expression patterns" value="Expressed in embryo and 3 other cell types or tissues"/>
</dbReference>
<feature type="region of interest" description="Disordered" evidence="1">
    <location>
        <begin position="72"/>
        <end position="95"/>
    </location>
</feature>
<dbReference type="RefSeq" id="NP_493323.2">
    <property type="nucleotide sequence ID" value="NM_060922.5"/>
</dbReference>
<dbReference type="InParanoid" id="O45995"/>
<keyword evidence="5" id="KW-1267">Proteomics identification</keyword>
<feature type="region of interest" description="Disordered" evidence="1">
    <location>
        <begin position="202"/>
        <end position="256"/>
    </location>
</feature>
<dbReference type="GO" id="GO:0006914">
    <property type="term" value="P:autophagy"/>
    <property type="evidence" value="ECO:0007669"/>
    <property type="project" value="InterPro"/>
</dbReference>
<dbReference type="UCSC" id="ZK1053.4">
    <property type="organism name" value="c. elegans"/>
</dbReference>
<dbReference type="EMBL" id="BX284601">
    <property type="protein sequence ID" value="CAB04980.2"/>
    <property type="molecule type" value="Genomic_DNA"/>
</dbReference>
<dbReference type="HOGENOM" id="CLU_411747_0_0_1"/>
<accession>O45995</accession>
<reference evidence="2 3" key="1">
    <citation type="journal article" date="1998" name="Science">
        <title>Genome sequence of the nematode C. elegans: a platform for investigating biology.</title>
        <authorList>
            <consortium name="The C. elegans sequencing consortium"/>
            <person name="Sulson J.E."/>
            <person name="Waterston R."/>
        </authorList>
    </citation>
    <scope>NUCLEOTIDE SEQUENCE [LARGE SCALE GENOMIC DNA]</scope>
    <source>
        <strain evidence="2 3">Bristol N2</strain>
    </source>
</reference>
<dbReference type="PaxDb" id="6239-ZK1053.4"/>
<dbReference type="PeptideAtlas" id="O45995"/>
<dbReference type="STRING" id="6239.ZK1053.4.1"/>
<organism evidence="2 3">
    <name type="scientific">Caenorhabditis elegans</name>
    <dbReference type="NCBI Taxonomy" id="6239"/>
    <lineage>
        <taxon>Eukaryota</taxon>
        <taxon>Metazoa</taxon>
        <taxon>Ecdysozoa</taxon>
        <taxon>Nematoda</taxon>
        <taxon>Chromadorea</taxon>
        <taxon>Rhabditida</taxon>
        <taxon>Rhabditina</taxon>
        <taxon>Rhabditomorpha</taxon>
        <taxon>Rhabditoidea</taxon>
        <taxon>Rhabditidae</taxon>
        <taxon>Peloderinae</taxon>
        <taxon>Caenorhabditis</taxon>
    </lineage>
</organism>
<dbReference type="CTD" id="173188"/>
<feature type="compositionally biased region" description="Acidic residues" evidence="1">
    <location>
        <begin position="79"/>
        <end position="95"/>
    </location>
</feature>
<protein>
    <submittedName>
        <fullName evidence="2">SET domain-containing protein</fullName>
    </submittedName>
</protein>
<dbReference type="AlphaFoldDB" id="O45995"/>
<dbReference type="PANTHER" id="PTHR21504:SF1">
    <property type="entry name" value="IG-LIKE DOMAIN-CONTAINING PROTEIN-RELATED"/>
    <property type="match status" value="1"/>
</dbReference>
<dbReference type="Proteomes" id="UP000001940">
    <property type="component" value="Chromosome I"/>
</dbReference>
<proteinExistence type="evidence at protein level"/>
<name>O45995_CAEEL</name>
<dbReference type="InterPro" id="IPR039908">
    <property type="entry name" value="Sepa-1"/>
</dbReference>
<dbReference type="PIR" id="T27672">
    <property type="entry name" value="T27672"/>
</dbReference>
<sequence>MQPSTVPTETLQSRMSGFNERLKKATNVTEQVAVMEDMKKDSEVYDSWSKHRQAQLKYAYTSFPTKFREMMGGSSIREEETEEIDTQNSSETEEPSIADAIASRQEFLNKLVETTDQLIDITVDKFISQLKNCHIRKPETPSEPSREASPAPRLSSPFERIIDETTELLAKCASSGPPDHSLRSSILETLFSEIKGKSSDVSLVTISEESEKSEESEESKEDKGSQSLNTSSISTEPSPVQTSILKPPPMYPETASFPHRKIRSGAYSLYPPPQPSQQFVHSHNFHQPKFDASSMLSTGYCPSRNVATFKVDKPYGTVFTYDHQNRKFQEHCCVECREQIEENDLYPLYAVWCEKISNHVIFMEIGFTEEIGQFVFSFKTGGFEQVDFPELVFSEHVEYNGSFVAMIAGEGEDKVIIERDESGEKVRKLLHKFGHSVQIPYAPVRPLWMQKAEEPVEEDVEPESDAEPEETLDAEHVSYITSLPTYKKEYCQTYEMDVLYMLQPNGQYLKYSLNDDENELNLHVCDCCKTGTTENDLIPKYSEYCAKTCKYIIHVQNQFTEKMETYAYDCEKKRFHQVTCPGLVYDSEKVQEGNIFFILEQNSMQGVEVIMRDDDGQLRKEQFCMVKKQFVKLPKTTVATFAVQIAEKKMKNLLPNVEIFLPWPQRFTPSLSQCSSVQAMVIPETNHQLISSPQPTPSEID</sequence>
<evidence type="ECO:0000313" key="4">
    <source>
        <dbReference type="WormBase" id="ZK1053.4"/>
    </source>
</evidence>
<dbReference type="AGR" id="WB:WBGene00014199"/>
<evidence type="ECO:0000313" key="2">
    <source>
        <dbReference type="EMBL" id="CAB04980.2"/>
    </source>
</evidence>
<gene>
    <name evidence="2" type="ORF">CELE_ZK1053.4</name>
    <name evidence="2 4" type="ORF">ZK1053.4</name>
</gene>
<feature type="compositionally biased region" description="Basic and acidic residues" evidence="1">
    <location>
        <begin position="136"/>
        <end position="146"/>
    </location>
</feature>
<dbReference type="WormBase" id="ZK1053.4">
    <property type="protein sequence ID" value="CE50269"/>
    <property type="gene ID" value="WBGene00014199"/>
</dbReference>
<dbReference type="PANTHER" id="PTHR21504">
    <property type="entry name" value="IG-LIKE DOMAIN-CONTAINING PROTEIN-RELATED-RELATED"/>
    <property type="match status" value="1"/>
</dbReference>
<evidence type="ECO:0007829" key="5">
    <source>
        <dbReference type="PeptideAtlas" id="O45995"/>
    </source>
</evidence>
<dbReference type="FunCoup" id="O45995">
    <property type="interactions" value="782"/>
</dbReference>
<dbReference type="GeneID" id="173188"/>
<evidence type="ECO:0000256" key="1">
    <source>
        <dbReference type="SAM" id="MobiDB-lite"/>
    </source>
</evidence>
<feature type="compositionally biased region" description="Polar residues" evidence="1">
    <location>
        <begin position="225"/>
        <end position="244"/>
    </location>
</feature>
<dbReference type="KEGG" id="cel:CELE_ZK1053.4"/>
<feature type="region of interest" description="Disordered" evidence="1">
    <location>
        <begin position="134"/>
        <end position="158"/>
    </location>
</feature>
<keyword evidence="3" id="KW-1185">Reference proteome</keyword>
<evidence type="ECO:0000313" key="3">
    <source>
        <dbReference type="Proteomes" id="UP000001940"/>
    </source>
</evidence>